<accession>A0ABT4IPA8</accession>
<comment type="caution">
    <text evidence="2">The sequence shown here is derived from an EMBL/GenBank/DDBJ whole genome shotgun (WGS) entry which is preliminary data.</text>
</comment>
<feature type="compositionally biased region" description="Basic residues" evidence="1">
    <location>
        <begin position="1"/>
        <end position="19"/>
    </location>
</feature>
<dbReference type="Proteomes" id="UP001141336">
    <property type="component" value="Unassembled WGS sequence"/>
</dbReference>
<sequence length="129" mass="14778">EKPRNTKTLRRTRTRRNAKKNGTIKPLAETDKIKKNLRLRTGAHFLEKHQPNSRRIFSLSDLSSESFRNQHNLLYSSRVLNSKIKTIGGTSPRAPDTRRQLLHKAAGTALSHEVWTAELNGQCPEKKKL</sequence>
<dbReference type="EMBL" id="JAPTGC010000021">
    <property type="protein sequence ID" value="MCZ0863444.1"/>
    <property type="molecule type" value="Genomic_DNA"/>
</dbReference>
<dbReference type="RefSeq" id="WP_268923710.1">
    <property type="nucleotide sequence ID" value="NZ_JAPTGC010000021.1"/>
</dbReference>
<feature type="region of interest" description="Disordered" evidence="1">
    <location>
        <begin position="1"/>
        <end position="21"/>
    </location>
</feature>
<protein>
    <submittedName>
        <fullName evidence="2">Uncharacterized protein</fullName>
    </submittedName>
</protein>
<evidence type="ECO:0000256" key="1">
    <source>
        <dbReference type="SAM" id="MobiDB-lite"/>
    </source>
</evidence>
<reference evidence="2" key="1">
    <citation type="submission" date="2022-12" db="EMBL/GenBank/DDBJ databases">
        <title>Isolation and characterisation of novel Methanocorpusculum spp. from native Australian herbivores indicates the genus is ancestrally host-associated.</title>
        <authorList>
            <person name="Volmer J.G."/>
            <person name="Soo R.M."/>
            <person name="Evans P.N."/>
            <person name="Hoedt E.C."/>
            <person name="Astorga Alsina A.L."/>
            <person name="Woodcroft B.J."/>
            <person name="Tyson G.W."/>
            <person name="Hugenholtz P."/>
            <person name="Morrison M."/>
        </authorList>
    </citation>
    <scope>NUCLEOTIDE SEQUENCE</scope>
    <source>
        <strain evidence="2">CW153</strain>
    </source>
</reference>
<evidence type="ECO:0000313" key="3">
    <source>
        <dbReference type="Proteomes" id="UP001141336"/>
    </source>
</evidence>
<proteinExistence type="predicted"/>
<feature type="non-terminal residue" evidence="2">
    <location>
        <position position="1"/>
    </location>
</feature>
<organism evidence="2 3">
    <name type="scientific">Methanocorpusculum vombati</name>
    <dbReference type="NCBI Taxonomy" id="3002864"/>
    <lineage>
        <taxon>Archaea</taxon>
        <taxon>Methanobacteriati</taxon>
        <taxon>Methanobacteriota</taxon>
        <taxon>Stenosarchaea group</taxon>
        <taxon>Methanomicrobia</taxon>
        <taxon>Methanomicrobiales</taxon>
        <taxon>Methanocorpusculaceae</taxon>
        <taxon>Methanocorpusculum</taxon>
    </lineage>
</organism>
<name>A0ABT4IPA8_9EURY</name>
<gene>
    <name evidence="2" type="ORF">O0S09_09315</name>
</gene>
<keyword evidence="3" id="KW-1185">Reference proteome</keyword>
<evidence type="ECO:0000313" key="2">
    <source>
        <dbReference type="EMBL" id="MCZ0863444.1"/>
    </source>
</evidence>